<dbReference type="OrthoDB" id="42889at2759"/>
<dbReference type="GO" id="GO:0016279">
    <property type="term" value="F:protein-lysine N-methyltransferase activity"/>
    <property type="evidence" value="ECO:0007669"/>
    <property type="project" value="EnsemblFungi"/>
</dbReference>
<dbReference type="AlphaFoldDB" id="A0A1E3NTY3"/>
<dbReference type="PANTHER" id="PTHR13271:SF147">
    <property type="entry name" value="PROTEIN-LYSINE N-METHYLTRANSFERASE EFM1-RELATED"/>
    <property type="match status" value="1"/>
</dbReference>
<evidence type="ECO:0000313" key="2">
    <source>
        <dbReference type="Proteomes" id="UP000094455"/>
    </source>
</evidence>
<dbReference type="RefSeq" id="XP_019020655.1">
    <property type="nucleotide sequence ID" value="XM_019160617.1"/>
</dbReference>
<dbReference type="GO" id="GO:0005634">
    <property type="term" value="C:nucleus"/>
    <property type="evidence" value="ECO:0007669"/>
    <property type="project" value="TreeGrafter"/>
</dbReference>
<sequence length="592" mass="68293">MTEKLQALLEWARSNGLYVNEKLTFKDTAEHGTSCIIAQPLEEQDKTGLIKVPKELLITPILADAFASKYLKGVNTSTSKNANSNLLFLLAKLKFDKTNRTVFQESNVDLSEQFKPYLDYLPDTGKALGNPYFWTMEEKEMLDGTDAYTFMKRDFLKDLEDWKKIVLQMDIAEHPQLKDELLEYEAFKMGPVGGVAVDYLLNIKEVSWTSFTAYLWASCVVSSRAFPYILFDQSSQYKSQAFLLPIVDLLNSADDNQSKCRWTIEDNQFVFSTLDDLSKLRKNCELYNNYGDKSNLSFLLHYGFCLKNNDNESTTLTLKLDPSVIEGAKNYGVIIPKDSTEEVINFELRKNSPLSKDLINFFAYLVKLRSEKTGFTVRMKLEGSTQLRSIIKTKLKTLKKVDVVMSENVSEVNAKNIKLYRKSQKDIFQKYLEQIEQFEKQLLTEFKPFSFKKALQADKAFFNSFLLVFGTRTYNDLIEKGILDHAVLLWIMRIANKNIYTDIPDTSIFPEFIYNEFEKVKNSTEIDSEDIAEYLPMYQSLFPALCEKIPIVYNHGDWTLNNLIYAGTVADRLTYKRETNGEVFFIDPSRSN</sequence>
<gene>
    <name evidence="1" type="ORF">PICMEDRAFT_14976</name>
</gene>
<dbReference type="GeneID" id="30177304"/>
<dbReference type="Proteomes" id="UP000094455">
    <property type="component" value="Unassembled WGS sequence"/>
</dbReference>
<dbReference type="Gene3D" id="3.90.1410.10">
    <property type="entry name" value="set domain protein methyltransferase, domain 1"/>
    <property type="match status" value="1"/>
</dbReference>
<proteinExistence type="predicted"/>
<dbReference type="EMBL" id="KV454001">
    <property type="protein sequence ID" value="ODQ49542.1"/>
    <property type="molecule type" value="Genomic_DNA"/>
</dbReference>
<dbReference type="SUPFAM" id="SSF82199">
    <property type="entry name" value="SET domain"/>
    <property type="match status" value="1"/>
</dbReference>
<reference evidence="1 2" key="1">
    <citation type="journal article" date="2016" name="Proc. Natl. Acad. Sci. U.S.A.">
        <title>Comparative genomics of biotechnologically important yeasts.</title>
        <authorList>
            <person name="Riley R."/>
            <person name="Haridas S."/>
            <person name="Wolfe K.H."/>
            <person name="Lopes M.R."/>
            <person name="Hittinger C.T."/>
            <person name="Goeker M."/>
            <person name="Salamov A.A."/>
            <person name="Wisecaver J.H."/>
            <person name="Long T.M."/>
            <person name="Calvey C.H."/>
            <person name="Aerts A.L."/>
            <person name="Barry K.W."/>
            <person name="Choi C."/>
            <person name="Clum A."/>
            <person name="Coughlan A.Y."/>
            <person name="Deshpande S."/>
            <person name="Douglass A.P."/>
            <person name="Hanson S.J."/>
            <person name="Klenk H.-P."/>
            <person name="LaButti K.M."/>
            <person name="Lapidus A."/>
            <person name="Lindquist E.A."/>
            <person name="Lipzen A.M."/>
            <person name="Meier-Kolthoff J.P."/>
            <person name="Ohm R.A."/>
            <person name="Otillar R.P."/>
            <person name="Pangilinan J.L."/>
            <person name="Peng Y."/>
            <person name="Rokas A."/>
            <person name="Rosa C.A."/>
            <person name="Scheuner C."/>
            <person name="Sibirny A.A."/>
            <person name="Slot J.C."/>
            <person name="Stielow J.B."/>
            <person name="Sun H."/>
            <person name="Kurtzman C.P."/>
            <person name="Blackwell M."/>
            <person name="Grigoriev I.V."/>
            <person name="Jeffries T.W."/>
        </authorList>
    </citation>
    <scope>NUCLEOTIDE SEQUENCE [LARGE SCALE GENOMIC DNA]</scope>
    <source>
        <strain evidence="1 2">NRRL Y-2026</strain>
    </source>
</reference>
<dbReference type="InterPro" id="IPR046341">
    <property type="entry name" value="SET_dom_sf"/>
</dbReference>
<protein>
    <recommendedName>
        <fullName evidence="3">SET domain-containing protein</fullName>
    </recommendedName>
</protein>
<organism evidence="1 2">
    <name type="scientific">Pichia membranifaciens NRRL Y-2026</name>
    <dbReference type="NCBI Taxonomy" id="763406"/>
    <lineage>
        <taxon>Eukaryota</taxon>
        <taxon>Fungi</taxon>
        <taxon>Dikarya</taxon>
        <taxon>Ascomycota</taxon>
        <taxon>Saccharomycotina</taxon>
        <taxon>Pichiomycetes</taxon>
        <taxon>Pichiales</taxon>
        <taxon>Pichiaceae</taxon>
        <taxon>Pichia</taxon>
    </lineage>
</organism>
<accession>A0A1E3NTY3</accession>
<evidence type="ECO:0008006" key="3">
    <source>
        <dbReference type="Google" id="ProtNLM"/>
    </source>
</evidence>
<dbReference type="InterPro" id="IPR050600">
    <property type="entry name" value="SETD3_SETD6_MTase"/>
</dbReference>
<name>A0A1E3NTY3_9ASCO</name>
<dbReference type="PANTHER" id="PTHR13271">
    <property type="entry name" value="UNCHARACTERIZED PUTATIVE METHYLTRANSFERASE"/>
    <property type="match status" value="1"/>
</dbReference>
<keyword evidence="2" id="KW-1185">Reference proteome</keyword>
<dbReference type="STRING" id="763406.A0A1E3NTY3"/>
<evidence type="ECO:0000313" key="1">
    <source>
        <dbReference type="EMBL" id="ODQ49542.1"/>
    </source>
</evidence>